<feature type="compositionally biased region" description="Basic and acidic residues" evidence="1">
    <location>
        <begin position="67"/>
        <end position="76"/>
    </location>
</feature>
<accession>A0A0A9DUB9</accession>
<name>A0A0A9DUB9_ARUDO</name>
<organism evidence="2">
    <name type="scientific">Arundo donax</name>
    <name type="common">Giant reed</name>
    <name type="synonym">Donax arundinaceus</name>
    <dbReference type="NCBI Taxonomy" id="35708"/>
    <lineage>
        <taxon>Eukaryota</taxon>
        <taxon>Viridiplantae</taxon>
        <taxon>Streptophyta</taxon>
        <taxon>Embryophyta</taxon>
        <taxon>Tracheophyta</taxon>
        <taxon>Spermatophyta</taxon>
        <taxon>Magnoliopsida</taxon>
        <taxon>Liliopsida</taxon>
        <taxon>Poales</taxon>
        <taxon>Poaceae</taxon>
        <taxon>PACMAD clade</taxon>
        <taxon>Arundinoideae</taxon>
        <taxon>Arundineae</taxon>
        <taxon>Arundo</taxon>
    </lineage>
</organism>
<evidence type="ECO:0000256" key="1">
    <source>
        <dbReference type="SAM" id="MobiDB-lite"/>
    </source>
</evidence>
<feature type="region of interest" description="Disordered" evidence="1">
    <location>
        <begin position="52"/>
        <end position="76"/>
    </location>
</feature>
<dbReference type="AlphaFoldDB" id="A0A0A9DUB9"/>
<sequence length="76" mass="8372">MNGGISLAHNTGALELKVIRKLIFLLIGHIIDLLRLCRPLLWHPAFSGKLTAASRREQDTTGPPRPTRRDGFGQGT</sequence>
<evidence type="ECO:0000313" key="2">
    <source>
        <dbReference type="EMBL" id="JAD90298.1"/>
    </source>
</evidence>
<reference evidence="2" key="1">
    <citation type="submission" date="2014-09" db="EMBL/GenBank/DDBJ databases">
        <authorList>
            <person name="Magalhaes I.L.F."/>
            <person name="Oliveira U."/>
            <person name="Santos F.R."/>
            <person name="Vidigal T.H.D.A."/>
            <person name="Brescovit A.D."/>
            <person name="Santos A.J."/>
        </authorList>
    </citation>
    <scope>NUCLEOTIDE SEQUENCE</scope>
    <source>
        <tissue evidence="2">Shoot tissue taken approximately 20 cm above the soil surface</tissue>
    </source>
</reference>
<protein>
    <submittedName>
        <fullName evidence="2">Si946076e12</fullName>
    </submittedName>
</protein>
<reference evidence="2" key="2">
    <citation type="journal article" date="2015" name="Data Brief">
        <title>Shoot transcriptome of the giant reed, Arundo donax.</title>
        <authorList>
            <person name="Barrero R.A."/>
            <person name="Guerrero F.D."/>
            <person name="Moolhuijzen P."/>
            <person name="Goolsby J.A."/>
            <person name="Tidwell J."/>
            <person name="Bellgard S.E."/>
            <person name="Bellgard M.I."/>
        </authorList>
    </citation>
    <scope>NUCLEOTIDE SEQUENCE</scope>
    <source>
        <tissue evidence="2">Shoot tissue taken approximately 20 cm above the soil surface</tissue>
    </source>
</reference>
<proteinExistence type="predicted"/>
<dbReference type="EMBL" id="GBRH01207597">
    <property type="protein sequence ID" value="JAD90298.1"/>
    <property type="molecule type" value="Transcribed_RNA"/>
</dbReference>